<keyword evidence="2" id="KW-1185">Reference proteome</keyword>
<protein>
    <submittedName>
        <fullName evidence="1">Uncharacterized protein</fullName>
    </submittedName>
</protein>
<organism evidence="1 2">
    <name type="scientific">Dreissena polymorpha</name>
    <name type="common">Zebra mussel</name>
    <name type="synonym">Mytilus polymorpha</name>
    <dbReference type="NCBI Taxonomy" id="45954"/>
    <lineage>
        <taxon>Eukaryota</taxon>
        <taxon>Metazoa</taxon>
        <taxon>Spiralia</taxon>
        <taxon>Lophotrochozoa</taxon>
        <taxon>Mollusca</taxon>
        <taxon>Bivalvia</taxon>
        <taxon>Autobranchia</taxon>
        <taxon>Heteroconchia</taxon>
        <taxon>Euheterodonta</taxon>
        <taxon>Imparidentia</taxon>
        <taxon>Neoheterodontei</taxon>
        <taxon>Myida</taxon>
        <taxon>Dreissenoidea</taxon>
        <taxon>Dreissenidae</taxon>
        <taxon>Dreissena</taxon>
    </lineage>
</organism>
<dbReference type="EMBL" id="JAIWYP010000008">
    <property type="protein sequence ID" value="KAH3786247.1"/>
    <property type="molecule type" value="Genomic_DNA"/>
</dbReference>
<dbReference type="Proteomes" id="UP000828390">
    <property type="component" value="Unassembled WGS sequence"/>
</dbReference>
<comment type="caution">
    <text evidence="1">The sequence shown here is derived from an EMBL/GenBank/DDBJ whole genome shotgun (WGS) entry which is preliminary data.</text>
</comment>
<dbReference type="AlphaFoldDB" id="A0A9D4IVJ1"/>
<accession>A0A9D4IVJ1</accession>
<name>A0A9D4IVJ1_DREPO</name>
<reference evidence="1" key="2">
    <citation type="submission" date="2020-11" db="EMBL/GenBank/DDBJ databases">
        <authorList>
            <person name="McCartney M.A."/>
            <person name="Auch B."/>
            <person name="Kono T."/>
            <person name="Mallez S."/>
            <person name="Becker A."/>
            <person name="Gohl D.M."/>
            <person name="Silverstein K.A.T."/>
            <person name="Koren S."/>
            <person name="Bechman K.B."/>
            <person name="Herman A."/>
            <person name="Abrahante J.E."/>
            <person name="Garbe J."/>
        </authorList>
    </citation>
    <scope>NUCLEOTIDE SEQUENCE</scope>
    <source>
        <strain evidence="1">Duluth1</strain>
        <tissue evidence="1">Whole animal</tissue>
    </source>
</reference>
<evidence type="ECO:0000313" key="2">
    <source>
        <dbReference type="Proteomes" id="UP000828390"/>
    </source>
</evidence>
<gene>
    <name evidence="1" type="ORF">DPMN_164353</name>
</gene>
<sequence length="85" mass="9239">MRNFDFYTPYICVNLSTLSEGAGRDMSVDDTNFLDYSIRPSAAMGGGVGVVLEVVGKAVNFFTSMFKGDKKKDRVSNISCVILNG</sequence>
<reference evidence="1" key="1">
    <citation type="journal article" date="2019" name="bioRxiv">
        <title>The Genome of the Zebra Mussel, Dreissena polymorpha: A Resource for Invasive Species Research.</title>
        <authorList>
            <person name="McCartney M.A."/>
            <person name="Auch B."/>
            <person name="Kono T."/>
            <person name="Mallez S."/>
            <person name="Zhang Y."/>
            <person name="Obille A."/>
            <person name="Becker A."/>
            <person name="Abrahante J.E."/>
            <person name="Garbe J."/>
            <person name="Badalamenti J.P."/>
            <person name="Herman A."/>
            <person name="Mangelson H."/>
            <person name="Liachko I."/>
            <person name="Sullivan S."/>
            <person name="Sone E.D."/>
            <person name="Koren S."/>
            <person name="Silverstein K.A.T."/>
            <person name="Beckman K.B."/>
            <person name="Gohl D.M."/>
        </authorList>
    </citation>
    <scope>NUCLEOTIDE SEQUENCE</scope>
    <source>
        <strain evidence="1">Duluth1</strain>
        <tissue evidence="1">Whole animal</tissue>
    </source>
</reference>
<proteinExistence type="predicted"/>
<evidence type="ECO:0000313" key="1">
    <source>
        <dbReference type="EMBL" id="KAH3786247.1"/>
    </source>
</evidence>